<proteinExistence type="inferred from homology"/>
<dbReference type="PANTHER" id="PTHR11066:SF64">
    <property type="entry name" value="ACYL-COA THIOESTERASE (AFU_ORTHOLOGUE AFUA_1G12060)"/>
    <property type="match status" value="1"/>
</dbReference>
<gene>
    <name evidence="5" type="ORF">B0H63DRAFT_562660</name>
</gene>
<keyword evidence="6" id="KW-1185">Reference proteome</keyword>
<feature type="domain" description="Acyl-CoA thioesterase-like C-terminal" evidence="4">
    <location>
        <begin position="258"/>
        <end position="359"/>
    </location>
</feature>
<dbReference type="Proteomes" id="UP001285441">
    <property type="component" value="Unassembled WGS sequence"/>
</dbReference>
<evidence type="ECO:0000313" key="5">
    <source>
        <dbReference type="EMBL" id="KAK3374609.1"/>
    </source>
</evidence>
<feature type="domain" description="Acyl-CoA thioesterase-like N-terminal HotDog" evidence="3">
    <location>
        <begin position="54"/>
        <end position="125"/>
    </location>
</feature>
<dbReference type="GO" id="GO:0009062">
    <property type="term" value="P:fatty acid catabolic process"/>
    <property type="evidence" value="ECO:0007669"/>
    <property type="project" value="TreeGrafter"/>
</dbReference>
<dbReference type="Gene3D" id="2.40.160.210">
    <property type="entry name" value="Acyl-CoA thioesterase, double hotdog domain"/>
    <property type="match status" value="1"/>
</dbReference>
<evidence type="ECO:0000256" key="1">
    <source>
        <dbReference type="ARBA" id="ARBA00006538"/>
    </source>
</evidence>
<dbReference type="InterPro" id="IPR049449">
    <property type="entry name" value="TesB_ACOT8-like_N"/>
</dbReference>
<sequence length="373" mass="40715">MASNGDTRLAFQECMSLAKLPPPPGEQGPVRRFMSRRAAYRPGGELPETPLPPGAGYGGHVYAQSALAVCRTLDDTEEKGKEKLGIHTIHGYFTLPGVFNRPFIYQVTPMSTSRSFTTLSVTARQPLEPSANPQGDHFPFVDALLPLSTPSFTAICSFKLPEEDSAGVNKQEHAPQKRYADILSSRPTEDWPPAPPLDVNGIISMVGADIVGDFPAVDGKKVDMLAFNEHKPVHERRELVLYRLLRPLPSDGSDGWDANAHLLVHAYSVDRNGVLMVANHIGFGWTLTRAASLSYSFVVHTNPEEAIMHHQDEGKGGGGGGWWVQESSFPRAASGRGIIMTTIWSPEGVHVATMYQDGIIRGQEDPELDKAKL</sequence>
<accession>A0AAE0N9P5</accession>
<evidence type="ECO:0000256" key="2">
    <source>
        <dbReference type="ARBA" id="ARBA00022801"/>
    </source>
</evidence>
<dbReference type="CDD" id="cd03444">
    <property type="entry name" value="Thioesterase_II_repeat1"/>
    <property type="match status" value="1"/>
</dbReference>
<dbReference type="Pfam" id="PF13622">
    <property type="entry name" value="4HBT_3"/>
    <property type="match status" value="1"/>
</dbReference>
<dbReference type="CDD" id="cd03445">
    <property type="entry name" value="Thioesterase_II_repeat2"/>
    <property type="match status" value="1"/>
</dbReference>
<dbReference type="InterPro" id="IPR042171">
    <property type="entry name" value="Acyl-CoA_hotdog"/>
</dbReference>
<dbReference type="Pfam" id="PF20789">
    <property type="entry name" value="4HBT_3C"/>
    <property type="match status" value="1"/>
</dbReference>
<dbReference type="EMBL" id="JAULSW010000007">
    <property type="protein sequence ID" value="KAK3374609.1"/>
    <property type="molecule type" value="Genomic_DNA"/>
</dbReference>
<reference evidence="5" key="2">
    <citation type="submission" date="2023-06" db="EMBL/GenBank/DDBJ databases">
        <authorList>
            <consortium name="Lawrence Berkeley National Laboratory"/>
            <person name="Haridas S."/>
            <person name="Hensen N."/>
            <person name="Bonometti L."/>
            <person name="Westerberg I."/>
            <person name="Brannstrom I.O."/>
            <person name="Guillou S."/>
            <person name="Cros-Aarteil S."/>
            <person name="Calhoun S."/>
            <person name="Kuo A."/>
            <person name="Mondo S."/>
            <person name="Pangilinan J."/>
            <person name="Riley R."/>
            <person name="LaButti K."/>
            <person name="Andreopoulos B."/>
            <person name="Lipzen A."/>
            <person name="Chen C."/>
            <person name="Yanf M."/>
            <person name="Daum C."/>
            <person name="Ng V."/>
            <person name="Clum A."/>
            <person name="Steindorff A."/>
            <person name="Ohm R."/>
            <person name="Martin F."/>
            <person name="Silar P."/>
            <person name="Natvig D."/>
            <person name="Lalanne C."/>
            <person name="Gautier V."/>
            <person name="Ament-velasquez S.L."/>
            <person name="Kruys A."/>
            <person name="Hutchinson M.I."/>
            <person name="Powell A.J."/>
            <person name="Barry K."/>
            <person name="Miller A.N."/>
            <person name="Grigoriev I.V."/>
            <person name="Debuchy R."/>
            <person name="Gladieux P."/>
            <person name="Thoren M.H."/>
            <person name="Johannesson H."/>
        </authorList>
    </citation>
    <scope>NUCLEOTIDE SEQUENCE</scope>
    <source>
        <strain evidence="5">CBS 232.78</strain>
    </source>
</reference>
<dbReference type="SUPFAM" id="SSF54637">
    <property type="entry name" value="Thioesterase/thiol ester dehydrase-isomerase"/>
    <property type="match status" value="2"/>
</dbReference>
<evidence type="ECO:0000259" key="3">
    <source>
        <dbReference type="Pfam" id="PF13622"/>
    </source>
</evidence>
<dbReference type="AlphaFoldDB" id="A0AAE0N9P5"/>
<keyword evidence="2" id="KW-0378">Hydrolase</keyword>
<comment type="caution">
    <text evidence="5">The sequence shown here is derived from an EMBL/GenBank/DDBJ whole genome shotgun (WGS) entry which is preliminary data.</text>
</comment>
<organism evidence="5 6">
    <name type="scientific">Podospora didyma</name>
    <dbReference type="NCBI Taxonomy" id="330526"/>
    <lineage>
        <taxon>Eukaryota</taxon>
        <taxon>Fungi</taxon>
        <taxon>Dikarya</taxon>
        <taxon>Ascomycota</taxon>
        <taxon>Pezizomycotina</taxon>
        <taxon>Sordariomycetes</taxon>
        <taxon>Sordariomycetidae</taxon>
        <taxon>Sordariales</taxon>
        <taxon>Podosporaceae</taxon>
        <taxon>Podospora</taxon>
    </lineage>
</organism>
<protein>
    <submittedName>
        <fullName evidence="5">Thioesterase-like superfamily-domain-containing protein</fullName>
    </submittedName>
</protein>
<dbReference type="GO" id="GO:0047617">
    <property type="term" value="F:fatty acyl-CoA hydrolase activity"/>
    <property type="evidence" value="ECO:0007669"/>
    <property type="project" value="InterPro"/>
</dbReference>
<dbReference type="PANTHER" id="PTHR11066">
    <property type="entry name" value="ACYL-COA THIOESTERASE"/>
    <property type="match status" value="1"/>
</dbReference>
<evidence type="ECO:0000313" key="6">
    <source>
        <dbReference type="Proteomes" id="UP001285441"/>
    </source>
</evidence>
<reference evidence="5" key="1">
    <citation type="journal article" date="2023" name="Mol. Phylogenet. Evol.">
        <title>Genome-scale phylogeny and comparative genomics of the fungal order Sordariales.</title>
        <authorList>
            <person name="Hensen N."/>
            <person name="Bonometti L."/>
            <person name="Westerberg I."/>
            <person name="Brannstrom I.O."/>
            <person name="Guillou S."/>
            <person name="Cros-Aarteil S."/>
            <person name="Calhoun S."/>
            <person name="Haridas S."/>
            <person name="Kuo A."/>
            <person name="Mondo S."/>
            <person name="Pangilinan J."/>
            <person name="Riley R."/>
            <person name="LaButti K."/>
            <person name="Andreopoulos B."/>
            <person name="Lipzen A."/>
            <person name="Chen C."/>
            <person name="Yan M."/>
            <person name="Daum C."/>
            <person name="Ng V."/>
            <person name="Clum A."/>
            <person name="Steindorff A."/>
            <person name="Ohm R.A."/>
            <person name="Martin F."/>
            <person name="Silar P."/>
            <person name="Natvig D.O."/>
            <person name="Lalanne C."/>
            <person name="Gautier V."/>
            <person name="Ament-Velasquez S.L."/>
            <person name="Kruys A."/>
            <person name="Hutchinson M.I."/>
            <person name="Powell A.J."/>
            <person name="Barry K."/>
            <person name="Miller A.N."/>
            <person name="Grigoriev I.V."/>
            <person name="Debuchy R."/>
            <person name="Gladieux P."/>
            <person name="Hiltunen Thoren M."/>
            <person name="Johannesson H."/>
        </authorList>
    </citation>
    <scope>NUCLEOTIDE SEQUENCE</scope>
    <source>
        <strain evidence="5">CBS 232.78</strain>
    </source>
</reference>
<dbReference type="InterPro" id="IPR029069">
    <property type="entry name" value="HotDog_dom_sf"/>
</dbReference>
<dbReference type="InterPro" id="IPR003703">
    <property type="entry name" value="Acyl_CoA_thio"/>
</dbReference>
<dbReference type="InterPro" id="IPR049450">
    <property type="entry name" value="ACOT8-like_C"/>
</dbReference>
<evidence type="ECO:0000259" key="4">
    <source>
        <dbReference type="Pfam" id="PF20789"/>
    </source>
</evidence>
<comment type="similarity">
    <text evidence="1">Belongs to the C/M/P thioester hydrolase family.</text>
</comment>
<dbReference type="GO" id="GO:0005782">
    <property type="term" value="C:peroxisomal matrix"/>
    <property type="evidence" value="ECO:0007669"/>
    <property type="project" value="UniProtKB-SubCell"/>
</dbReference>
<name>A0AAE0N9P5_9PEZI</name>
<dbReference type="GO" id="GO:0006637">
    <property type="term" value="P:acyl-CoA metabolic process"/>
    <property type="evidence" value="ECO:0007669"/>
    <property type="project" value="InterPro"/>
</dbReference>